<accession>A0A9P4N9I7</accession>
<keyword evidence="1" id="KW-0539">Nucleus</keyword>
<evidence type="ECO:0000313" key="3">
    <source>
        <dbReference type="Proteomes" id="UP000800093"/>
    </source>
</evidence>
<gene>
    <name evidence="2" type="ORF">CC78DRAFT_575204</name>
</gene>
<dbReference type="PANTHER" id="PTHR38111">
    <property type="entry name" value="ZN(2)-C6 FUNGAL-TYPE DOMAIN-CONTAINING PROTEIN-RELATED"/>
    <property type="match status" value="1"/>
</dbReference>
<dbReference type="InterPro" id="IPR053178">
    <property type="entry name" value="Osmoadaptation_assoc"/>
</dbReference>
<dbReference type="OrthoDB" id="4314040at2759"/>
<organism evidence="2 3">
    <name type="scientific">Lojkania enalia</name>
    <dbReference type="NCBI Taxonomy" id="147567"/>
    <lineage>
        <taxon>Eukaryota</taxon>
        <taxon>Fungi</taxon>
        <taxon>Dikarya</taxon>
        <taxon>Ascomycota</taxon>
        <taxon>Pezizomycotina</taxon>
        <taxon>Dothideomycetes</taxon>
        <taxon>Pleosporomycetidae</taxon>
        <taxon>Pleosporales</taxon>
        <taxon>Pleosporales incertae sedis</taxon>
        <taxon>Lojkania</taxon>
    </lineage>
</organism>
<dbReference type="PANTHER" id="PTHR38111:SF6">
    <property type="entry name" value="FINGER DOMAIN PROTEIN, PUTATIVE (AFU_ORTHOLOGUE AFUA_8G01940)-RELATED"/>
    <property type="match status" value="1"/>
</dbReference>
<keyword evidence="3" id="KW-1185">Reference proteome</keyword>
<dbReference type="EMBL" id="ML986583">
    <property type="protein sequence ID" value="KAF2269105.1"/>
    <property type="molecule type" value="Genomic_DNA"/>
</dbReference>
<dbReference type="InterPro" id="IPR001138">
    <property type="entry name" value="Zn2Cys6_DnaBD"/>
</dbReference>
<name>A0A9P4N9I7_9PLEO</name>
<reference evidence="3" key="1">
    <citation type="journal article" date="2020" name="Stud. Mycol.">
        <title>101 Dothideomycetes genomes: A test case for predicting lifestyles and emergence of pathogens.</title>
        <authorList>
            <person name="Haridas S."/>
            <person name="Albert R."/>
            <person name="Binder M."/>
            <person name="Bloem J."/>
            <person name="LaButti K."/>
            <person name="Salamov A."/>
            <person name="Andreopoulos B."/>
            <person name="Baker S."/>
            <person name="Barry K."/>
            <person name="Bills G."/>
            <person name="Bluhm B."/>
            <person name="Cannon C."/>
            <person name="Castanera R."/>
            <person name="Culley D."/>
            <person name="Daum C."/>
            <person name="Ezra D."/>
            <person name="Gonzalez J."/>
            <person name="Henrissat B."/>
            <person name="Kuo A."/>
            <person name="Liang C."/>
            <person name="Lipzen A."/>
            <person name="Lutzoni F."/>
            <person name="Magnuson J."/>
            <person name="Mondo S."/>
            <person name="Nolan M."/>
            <person name="Ohm R."/>
            <person name="Pangilinan J."/>
            <person name="Park H.-J."/>
            <person name="Ramirez L."/>
            <person name="Alfaro M."/>
            <person name="Sun H."/>
            <person name="Tritt A."/>
            <person name="Yoshinaga Y."/>
            <person name="Zwiers L.-H."/>
            <person name="Turgeon B."/>
            <person name="Goodwin S."/>
            <person name="Spatafora J."/>
            <person name="Crous P."/>
            <person name="Grigoriev I."/>
        </authorList>
    </citation>
    <scope>NUCLEOTIDE SEQUENCE [LARGE SCALE GENOMIC DNA]</scope>
    <source>
        <strain evidence="3">CBS 304.66</strain>
    </source>
</reference>
<dbReference type="Proteomes" id="UP000800093">
    <property type="component" value="Unassembled WGS sequence"/>
</dbReference>
<dbReference type="GO" id="GO:0000981">
    <property type="term" value="F:DNA-binding transcription factor activity, RNA polymerase II-specific"/>
    <property type="evidence" value="ECO:0007669"/>
    <property type="project" value="InterPro"/>
</dbReference>
<evidence type="ECO:0000256" key="1">
    <source>
        <dbReference type="ARBA" id="ARBA00023242"/>
    </source>
</evidence>
<dbReference type="AlphaFoldDB" id="A0A9P4N9I7"/>
<sequence length="561" mass="62221">MVGVPKSTGCFCDETWPACLNCQKNKKECPGPPARHTFKDSGPKLNCDLTSFASDDSQGISQQPCKKLNQLNEKWSNNGAVFQKFRISSKPSTYSRQLSSAIPRCSPSGPSFRTSILRFSSPSQHQELCRTLIDAMCIGDVGYRLSGFGAFMHEIPARIGQNAALDAAVACLVRAHSSMIHKRPATEIVSPSLYLKAVRELQLLLEDPREGRSPNTLCAAVLLGLVEALAGPRLGNKYLTHVGGAGRLIELQGPQKCNDPFAREILRFNRGGIIITSIYARKPCFLMSLEWRHIAFDSIDNSLEDRLYTKVLQLMASFPGLLKELKDLECTTFDPFPAASISEFDAEFRLDEFSDTFSQIDFSDDFASRMDVPLDVYPSYESCVCSIARSALLGKLQSLKKDVRTLADRFNVNLADAAIATEHSSTMAPTPTSFHFSNWRIAAAYNCLWSLMILINKVVMNLLPPYEPNIYALEAECRAVALEICKTWEDAWANKPIGAFHTTLSFVMAYEFCTPPIQVWIMKSLNALLDSQQVSVFRWTDAMIRKKAAKLVGEGLGVAFG</sequence>
<comment type="caution">
    <text evidence="2">The sequence shown here is derived from an EMBL/GenBank/DDBJ whole genome shotgun (WGS) entry which is preliminary data.</text>
</comment>
<proteinExistence type="predicted"/>
<dbReference type="CDD" id="cd00067">
    <property type="entry name" value="GAL4"/>
    <property type="match status" value="1"/>
</dbReference>
<evidence type="ECO:0000313" key="2">
    <source>
        <dbReference type="EMBL" id="KAF2269105.1"/>
    </source>
</evidence>
<evidence type="ECO:0008006" key="4">
    <source>
        <dbReference type="Google" id="ProtNLM"/>
    </source>
</evidence>
<dbReference type="GO" id="GO:0008270">
    <property type="term" value="F:zinc ion binding"/>
    <property type="evidence" value="ECO:0007669"/>
    <property type="project" value="InterPro"/>
</dbReference>
<protein>
    <recommendedName>
        <fullName evidence="4">Zn(2)-C6 fungal-type domain-containing protein</fullName>
    </recommendedName>
</protein>